<feature type="domain" description="Flagellar basal body rod protein N-terminal" evidence="2">
    <location>
        <begin position="19"/>
        <end position="36"/>
    </location>
</feature>
<evidence type="ECO:0000256" key="1">
    <source>
        <dbReference type="ARBA" id="ARBA00004117"/>
    </source>
</evidence>
<accession>A0A7W6Y6H3</accession>
<dbReference type="Proteomes" id="UP000523431">
    <property type="component" value="Unassembled WGS sequence"/>
</dbReference>
<dbReference type="Proteomes" id="UP000557344">
    <property type="component" value="Unassembled WGS sequence"/>
</dbReference>
<dbReference type="Pfam" id="PF00460">
    <property type="entry name" value="Flg_bb_rod"/>
    <property type="match status" value="1"/>
</dbReference>
<comment type="subcellular location">
    <subcellularLocation>
        <location evidence="1">Bacterial flagellum basal body</location>
    </subcellularLocation>
</comment>
<protein>
    <submittedName>
        <fullName evidence="3">Flagellar basal-body rod protein FlgB</fullName>
    </submittedName>
</protein>
<dbReference type="EMBL" id="JACIHU010000002">
    <property type="protein sequence ID" value="MBB4479079.1"/>
    <property type="molecule type" value="Genomic_DNA"/>
</dbReference>
<evidence type="ECO:0000313" key="5">
    <source>
        <dbReference type="Proteomes" id="UP000523431"/>
    </source>
</evidence>
<comment type="caution">
    <text evidence="3">The sequence shown here is derived from an EMBL/GenBank/DDBJ whole genome shotgun (WGS) entry which is preliminary data.</text>
</comment>
<dbReference type="NCBIfam" id="NF004653">
    <property type="entry name" value="PRK06003.1"/>
    <property type="match status" value="1"/>
</dbReference>
<reference evidence="5 6" key="1">
    <citation type="submission" date="2020-08" db="EMBL/GenBank/DDBJ databases">
        <title>Genomic Encyclopedia of Type Strains, Phase IV (KMG-V): Genome sequencing to study the core and pangenomes of soil and plant-associated prokaryotes.</title>
        <authorList>
            <person name="Whitman W."/>
        </authorList>
    </citation>
    <scope>NUCLEOTIDE SEQUENCE [LARGE SCALE GENOMIC DNA]</scope>
    <source>
        <strain evidence="3 6">SEMIA 471</strain>
        <strain evidence="4 5">SEMIA 489</strain>
    </source>
</reference>
<keyword evidence="3" id="KW-0966">Cell projection</keyword>
<evidence type="ECO:0000313" key="3">
    <source>
        <dbReference type="EMBL" id="MBB4479079.1"/>
    </source>
</evidence>
<organism evidence="3 6">
    <name type="scientific">Rhizobium etli</name>
    <dbReference type="NCBI Taxonomy" id="29449"/>
    <lineage>
        <taxon>Bacteria</taxon>
        <taxon>Pseudomonadati</taxon>
        <taxon>Pseudomonadota</taxon>
        <taxon>Alphaproteobacteria</taxon>
        <taxon>Hyphomicrobiales</taxon>
        <taxon>Rhizobiaceae</taxon>
        <taxon>Rhizobium/Agrobacterium group</taxon>
        <taxon>Rhizobium</taxon>
    </lineage>
</organism>
<keyword evidence="3" id="KW-0282">Flagellum</keyword>
<dbReference type="AlphaFoldDB" id="A0A7W6Y6H3"/>
<evidence type="ECO:0000313" key="6">
    <source>
        <dbReference type="Proteomes" id="UP000557344"/>
    </source>
</evidence>
<gene>
    <name evidence="3" type="ORF">GGE46_001647</name>
    <name evidence="4" type="ORF">GGE57_001463</name>
</gene>
<sequence length="130" mass="14287">MQPIQLFDLASRQAEWLTIRQQVVAGNIANANTPKFRAKDVTPFDAVLDKSDIAMARTNPAHFSGNDLSDSGDIDVKDAALDQEIGIQESGNTVGLAEELSKSGDIKRQYDLNTSLVSSFNRMMLMTVRK</sequence>
<name>A0A7W6Y6H3_RHIET</name>
<dbReference type="RefSeq" id="WP_183839495.1">
    <property type="nucleotide sequence ID" value="NZ_JACIHU010000002.1"/>
</dbReference>
<dbReference type="EMBL" id="JACIID010000002">
    <property type="protein sequence ID" value="MBB4534727.1"/>
    <property type="molecule type" value="Genomic_DNA"/>
</dbReference>
<dbReference type="InterPro" id="IPR001444">
    <property type="entry name" value="Flag_bb_rod_N"/>
</dbReference>
<evidence type="ECO:0000259" key="2">
    <source>
        <dbReference type="Pfam" id="PF00460"/>
    </source>
</evidence>
<keyword evidence="3" id="KW-0969">Cilium</keyword>
<proteinExistence type="predicted"/>
<evidence type="ECO:0000313" key="4">
    <source>
        <dbReference type="EMBL" id="MBB4534727.1"/>
    </source>
</evidence>
<dbReference type="GO" id="GO:0009425">
    <property type="term" value="C:bacterial-type flagellum basal body"/>
    <property type="evidence" value="ECO:0007669"/>
    <property type="project" value="UniProtKB-SubCell"/>
</dbReference>